<dbReference type="Proteomes" id="UP000603453">
    <property type="component" value="Unassembled WGS sequence"/>
</dbReference>
<gene>
    <name evidence="2" type="ORF">INT47_006538</name>
</gene>
<evidence type="ECO:0000256" key="1">
    <source>
        <dbReference type="SAM" id="MobiDB-lite"/>
    </source>
</evidence>
<accession>A0A8H7V4E5</accession>
<reference evidence="2" key="1">
    <citation type="submission" date="2020-12" db="EMBL/GenBank/DDBJ databases">
        <title>Metabolic potential, ecology and presence of endohyphal bacteria is reflected in genomic diversity of Mucoromycotina.</title>
        <authorList>
            <person name="Muszewska A."/>
            <person name="Okrasinska A."/>
            <person name="Steczkiewicz K."/>
            <person name="Drgas O."/>
            <person name="Orlowska M."/>
            <person name="Perlinska-Lenart U."/>
            <person name="Aleksandrzak-Piekarczyk T."/>
            <person name="Szatraj K."/>
            <person name="Zielenkiewicz U."/>
            <person name="Pilsyk S."/>
            <person name="Malc E."/>
            <person name="Mieczkowski P."/>
            <person name="Kruszewska J.S."/>
            <person name="Biernat P."/>
            <person name="Pawlowska J."/>
        </authorList>
    </citation>
    <scope>NUCLEOTIDE SEQUENCE</scope>
    <source>
        <strain evidence="2">WA0000017839</strain>
    </source>
</reference>
<feature type="region of interest" description="Disordered" evidence="1">
    <location>
        <begin position="419"/>
        <end position="441"/>
    </location>
</feature>
<sequence length="441" mass="50883">MSDKEIKEDVMVSNERTEQHIREYVQLAIEGESERRLKAFKSESWQTPIIFSSLNSSVTSSDKHKDQQAPNNVYGGRHGKSISTIIKNEALRLRRGYHSLDIFSKESVCLGLNSILDIGDLPANLEQPQWEKLQQINPSKRYKADCYEQVLEPLRCIEAAYDSEKTFDENWLNLYKELKQQELKYNSDSYNDINFCIRLLFYILTIIKQQPHLFKEEINGSGWNHVVKFWGIALERLFRDMGLGLTWNDTHLTITDIFSKETDLEQRKENPFNYLSSFEFGEEDPVIARFVGDECKVLLKSKAAINNFINNGSLIDSVDSLQFSGLNLYIKNTTLSKPGLYVVTALHSTCIKESLSDFGEHITLASHLLCFRDRCVTIYKQYHDHLKSDRSADVPAKRVIHDSTKDDLVYKQNLIRGNWYPPRTSNTPPPPPPENLFDNPC</sequence>
<evidence type="ECO:0000313" key="2">
    <source>
        <dbReference type="EMBL" id="KAG2200994.1"/>
    </source>
</evidence>
<dbReference type="AlphaFoldDB" id="A0A8H7V4E5"/>
<evidence type="ECO:0000313" key="3">
    <source>
        <dbReference type="Proteomes" id="UP000603453"/>
    </source>
</evidence>
<organism evidence="2 3">
    <name type="scientific">Mucor saturninus</name>
    <dbReference type="NCBI Taxonomy" id="64648"/>
    <lineage>
        <taxon>Eukaryota</taxon>
        <taxon>Fungi</taxon>
        <taxon>Fungi incertae sedis</taxon>
        <taxon>Mucoromycota</taxon>
        <taxon>Mucoromycotina</taxon>
        <taxon>Mucoromycetes</taxon>
        <taxon>Mucorales</taxon>
        <taxon>Mucorineae</taxon>
        <taxon>Mucoraceae</taxon>
        <taxon>Mucor</taxon>
    </lineage>
</organism>
<proteinExistence type="predicted"/>
<dbReference type="EMBL" id="JAEPRD010000076">
    <property type="protein sequence ID" value="KAG2200994.1"/>
    <property type="molecule type" value="Genomic_DNA"/>
</dbReference>
<protein>
    <submittedName>
        <fullName evidence="2">Uncharacterized protein</fullName>
    </submittedName>
</protein>
<name>A0A8H7V4E5_9FUNG</name>
<comment type="caution">
    <text evidence="2">The sequence shown here is derived from an EMBL/GenBank/DDBJ whole genome shotgun (WGS) entry which is preliminary data.</text>
</comment>
<keyword evidence="3" id="KW-1185">Reference proteome</keyword>
<dbReference type="OrthoDB" id="2213064at2759"/>